<evidence type="ECO:0000313" key="2">
    <source>
        <dbReference type="Proteomes" id="UP001633002"/>
    </source>
</evidence>
<dbReference type="SUPFAM" id="SSF81606">
    <property type="entry name" value="PP2C-like"/>
    <property type="match status" value="1"/>
</dbReference>
<comment type="caution">
    <text evidence="1">The sequence shown here is derived from an EMBL/GenBank/DDBJ whole genome shotgun (WGS) entry which is preliminary data.</text>
</comment>
<dbReference type="InterPro" id="IPR036457">
    <property type="entry name" value="PPM-type-like_dom_sf"/>
</dbReference>
<protein>
    <recommendedName>
        <fullName evidence="3">Protein-serine/threonine phosphatase</fullName>
    </recommendedName>
</protein>
<evidence type="ECO:0000313" key="1">
    <source>
        <dbReference type="EMBL" id="KAL3679537.1"/>
    </source>
</evidence>
<dbReference type="Proteomes" id="UP001633002">
    <property type="component" value="Unassembled WGS sequence"/>
</dbReference>
<evidence type="ECO:0008006" key="3">
    <source>
        <dbReference type="Google" id="ProtNLM"/>
    </source>
</evidence>
<organism evidence="1 2">
    <name type="scientific">Riccia sorocarpa</name>
    <dbReference type="NCBI Taxonomy" id="122646"/>
    <lineage>
        <taxon>Eukaryota</taxon>
        <taxon>Viridiplantae</taxon>
        <taxon>Streptophyta</taxon>
        <taxon>Embryophyta</taxon>
        <taxon>Marchantiophyta</taxon>
        <taxon>Marchantiopsida</taxon>
        <taxon>Marchantiidae</taxon>
        <taxon>Marchantiales</taxon>
        <taxon>Ricciaceae</taxon>
        <taxon>Riccia</taxon>
    </lineage>
</organism>
<dbReference type="AlphaFoldDB" id="A0ABD3GN09"/>
<sequence length="125" mass="13346">MVFSHGRNSVCCAVVLTDRDGAVAVTGTGRPTIEDTISVVVDSSGKKEPTFSGVFDGHGGTAVAELLKAQFWPVYKSSAKHEIQMWALKTTRKEQSLESVAKGIVKLPQDRGTTDGISVIVVRLS</sequence>
<keyword evidence="2" id="KW-1185">Reference proteome</keyword>
<proteinExistence type="predicted"/>
<dbReference type="EMBL" id="JBJQOH010000007">
    <property type="protein sequence ID" value="KAL3679537.1"/>
    <property type="molecule type" value="Genomic_DNA"/>
</dbReference>
<name>A0ABD3GN09_9MARC</name>
<reference evidence="1 2" key="1">
    <citation type="submission" date="2024-09" db="EMBL/GenBank/DDBJ databases">
        <title>Chromosome-scale assembly of Riccia sorocarpa.</title>
        <authorList>
            <person name="Paukszto L."/>
        </authorList>
    </citation>
    <scope>NUCLEOTIDE SEQUENCE [LARGE SCALE GENOMIC DNA]</scope>
    <source>
        <strain evidence="1">LP-2024</strain>
        <tissue evidence="1">Aerial parts of the thallus</tissue>
    </source>
</reference>
<accession>A0ABD3GN09</accession>
<gene>
    <name evidence="1" type="ORF">R1sor_022493</name>
</gene>
<dbReference type="Gene3D" id="3.60.40.10">
    <property type="entry name" value="PPM-type phosphatase domain"/>
    <property type="match status" value="1"/>
</dbReference>